<feature type="domain" description="Gnk2-homologous" evidence="21">
    <location>
        <begin position="26"/>
        <end position="129"/>
    </location>
</feature>
<dbReference type="EMBL" id="JAWXYG010000007">
    <property type="protein sequence ID" value="KAK4267935.1"/>
    <property type="molecule type" value="Genomic_DNA"/>
</dbReference>
<protein>
    <recommendedName>
        <fullName evidence="24">Cysteine-rich receptor-like protein kinase</fullName>
    </recommendedName>
</protein>
<dbReference type="InterPro" id="IPR017441">
    <property type="entry name" value="Protein_kinase_ATP_BS"/>
</dbReference>
<feature type="domain" description="Gnk2-homologous" evidence="21">
    <location>
        <begin position="133"/>
        <end position="240"/>
    </location>
</feature>
<keyword evidence="5 18" id="KW-0812">Transmembrane</keyword>
<evidence type="ECO:0000256" key="3">
    <source>
        <dbReference type="ARBA" id="ARBA00022553"/>
    </source>
</evidence>
<feature type="domain" description="Protein kinase" evidence="20">
    <location>
        <begin position="334"/>
        <end position="608"/>
    </location>
</feature>
<dbReference type="Pfam" id="PF07714">
    <property type="entry name" value="PK_Tyr_Ser-Thr"/>
    <property type="match status" value="1"/>
</dbReference>
<dbReference type="InterPro" id="IPR000719">
    <property type="entry name" value="Prot_kinase_dom"/>
</dbReference>
<dbReference type="InterPro" id="IPR001245">
    <property type="entry name" value="Ser-Thr/Tyr_kinase_cat_dom"/>
</dbReference>
<keyword evidence="6 19" id="KW-0732">Signal</keyword>
<keyword evidence="14" id="KW-0325">Glycoprotein</keyword>
<evidence type="ECO:0000256" key="11">
    <source>
        <dbReference type="ARBA" id="ARBA00022989"/>
    </source>
</evidence>
<keyword evidence="2" id="KW-0723">Serine/threonine-protein kinase</keyword>
<evidence type="ECO:0000256" key="6">
    <source>
        <dbReference type="ARBA" id="ARBA00022729"/>
    </source>
</evidence>
<evidence type="ECO:0000256" key="5">
    <source>
        <dbReference type="ARBA" id="ARBA00022692"/>
    </source>
</evidence>
<dbReference type="Pfam" id="PF01657">
    <property type="entry name" value="Stress-antifung"/>
    <property type="match status" value="2"/>
</dbReference>
<keyword evidence="3" id="KW-0597">Phosphoprotein</keyword>
<evidence type="ECO:0000256" key="19">
    <source>
        <dbReference type="SAM" id="SignalP"/>
    </source>
</evidence>
<evidence type="ECO:0000256" key="4">
    <source>
        <dbReference type="ARBA" id="ARBA00022679"/>
    </source>
</evidence>
<comment type="caution">
    <text evidence="22">The sequence shown here is derived from an EMBL/GenBank/DDBJ whole genome shotgun (WGS) entry which is preliminary data.</text>
</comment>
<dbReference type="FunFam" id="1.10.510.10:FF:000129">
    <property type="entry name" value="cysteine-rich receptor-like protein kinase 10"/>
    <property type="match status" value="1"/>
</dbReference>
<gene>
    <name evidence="22" type="ORF">QN277_024653</name>
</gene>
<dbReference type="Gene3D" id="1.10.510.10">
    <property type="entry name" value="Transferase(Phosphotransferase) domain 1"/>
    <property type="match status" value="1"/>
</dbReference>
<evidence type="ECO:0000256" key="17">
    <source>
        <dbReference type="PROSITE-ProRule" id="PRU10141"/>
    </source>
</evidence>
<evidence type="ECO:0000256" key="18">
    <source>
        <dbReference type="SAM" id="Phobius"/>
    </source>
</evidence>
<feature type="chain" id="PRO_5041961074" description="Cysteine-rich receptor-like protein kinase" evidence="19">
    <location>
        <begin position="23"/>
        <end position="665"/>
    </location>
</feature>
<dbReference type="PANTHER" id="PTHR27002">
    <property type="entry name" value="RECEPTOR-LIKE SERINE/THREONINE-PROTEIN KINASE SD1-8"/>
    <property type="match status" value="1"/>
</dbReference>
<reference evidence="22" key="1">
    <citation type="submission" date="2023-10" db="EMBL/GenBank/DDBJ databases">
        <title>Chromosome-level genome of the transformable northern wattle, Acacia crassicarpa.</title>
        <authorList>
            <person name="Massaro I."/>
            <person name="Sinha N.R."/>
            <person name="Poethig S."/>
            <person name="Leichty A.R."/>
        </authorList>
    </citation>
    <scope>NUCLEOTIDE SEQUENCE</scope>
    <source>
        <strain evidence="22">Acra3RX</strain>
        <tissue evidence="22">Leaf</tissue>
    </source>
</reference>
<comment type="catalytic activity">
    <reaction evidence="15">
        <text>L-seryl-[protein] + ATP = O-phospho-L-seryl-[protein] + ADP + H(+)</text>
        <dbReference type="Rhea" id="RHEA:17989"/>
        <dbReference type="Rhea" id="RHEA-COMP:9863"/>
        <dbReference type="Rhea" id="RHEA-COMP:11604"/>
        <dbReference type="ChEBI" id="CHEBI:15378"/>
        <dbReference type="ChEBI" id="CHEBI:29999"/>
        <dbReference type="ChEBI" id="CHEBI:30616"/>
        <dbReference type="ChEBI" id="CHEBI:83421"/>
        <dbReference type="ChEBI" id="CHEBI:456216"/>
    </reaction>
</comment>
<dbReference type="CDD" id="cd23509">
    <property type="entry name" value="Gnk2-like"/>
    <property type="match status" value="2"/>
</dbReference>
<dbReference type="AlphaFoldDB" id="A0AAE1K9V3"/>
<name>A0AAE1K9V3_9FABA</name>
<dbReference type="PROSITE" id="PS50011">
    <property type="entry name" value="PROTEIN_KINASE_DOM"/>
    <property type="match status" value="1"/>
</dbReference>
<feature type="binding site" evidence="17">
    <location>
        <position position="362"/>
    </location>
    <ligand>
        <name>ATP</name>
        <dbReference type="ChEBI" id="CHEBI:30616"/>
    </ligand>
</feature>
<evidence type="ECO:0000256" key="1">
    <source>
        <dbReference type="ARBA" id="ARBA00004167"/>
    </source>
</evidence>
<dbReference type="FunFam" id="3.30.430.20:FF:000002">
    <property type="entry name" value="Cysteine-rich receptor-like protein kinase 10"/>
    <property type="match status" value="1"/>
</dbReference>
<evidence type="ECO:0000256" key="2">
    <source>
        <dbReference type="ARBA" id="ARBA00022527"/>
    </source>
</evidence>
<evidence type="ECO:0000256" key="13">
    <source>
        <dbReference type="ARBA" id="ARBA00023170"/>
    </source>
</evidence>
<dbReference type="PROSITE" id="PS51473">
    <property type="entry name" value="GNK2"/>
    <property type="match status" value="2"/>
</dbReference>
<dbReference type="InterPro" id="IPR038408">
    <property type="entry name" value="GNK2_sf"/>
</dbReference>
<dbReference type="GO" id="GO:0005524">
    <property type="term" value="F:ATP binding"/>
    <property type="evidence" value="ECO:0007669"/>
    <property type="project" value="UniProtKB-UniRule"/>
</dbReference>
<feature type="transmembrane region" description="Helical" evidence="18">
    <location>
        <begin position="276"/>
        <end position="299"/>
    </location>
</feature>
<comment type="subcellular location">
    <subcellularLocation>
        <location evidence="1">Membrane</location>
        <topology evidence="1">Single-pass membrane protein</topology>
    </subcellularLocation>
</comment>
<evidence type="ECO:0000256" key="9">
    <source>
        <dbReference type="ARBA" id="ARBA00022777"/>
    </source>
</evidence>
<dbReference type="CDD" id="cd14066">
    <property type="entry name" value="STKc_IRAK"/>
    <property type="match status" value="1"/>
</dbReference>
<dbReference type="FunFam" id="3.30.430.20:FF:000003">
    <property type="entry name" value="Cysteine-rich RLK (RECEPTOR-like protein kinase) 10"/>
    <property type="match status" value="1"/>
</dbReference>
<dbReference type="Proteomes" id="UP001293593">
    <property type="component" value="Unassembled WGS sequence"/>
</dbReference>
<keyword evidence="23" id="KW-1185">Reference proteome</keyword>
<keyword evidence="10 17" id="KW-0067">ATP-binding</keyword>
<dbReference type="InterPro" id="IPR008271">
    <property type="entry name" value="Ser/Thr_kinase_AS"/>
</dbReference>
<keyword evidence="8 17" id="KW-0547">Nucleotide-binding</keyword>
<evidence type="ECO:0000256" key="14">
    <source>
        <dbReference type="ARBA" id="ARBA00023180"/>
    </source>
</evidence>
<keyword evidence="7" id="KW-0677">Repeat</keyword>
<dbReference type="PROSITE" id="PS00107">
    <property type="entry name" value="PROTEIN_KINASE_ATP"/>
    <property type="match status" value="1"/>
</dbReference>
<feature type="signal peptide" evidence="19">
    <location>
        <begin position="1"/>
        <end position="22"/>
    </location>
</feature>
<evidence type="ECO:0000256" key="15">
    <source>
        <dbReference type="ARBA" id="ARBA00047558"/>
    </source>
</evidence>
<dbReference type="PANTHER" id="PTHR27002:SF1073">
    <property type="entry name" value="CYSTEINE-RICH RECEPTOR-LIKE PROTEIN KINASE 29"/>
    <property type="match status" value="1"/>
</dbReference>
<dbReference type="FunFam" id="3.30.200.20:FF:000142">
    <property type="entry name" value="Cysteine-rich receptor-like protein kinase 10"/>
    <property type="match status" value="1"/>
</dbReference>
<evidence type="ECO:0008006" key="24">
    <source>
        <dbReference type="Google" id="ProtNLM"/>
    </source>
</evidence>
<dbReference type="Gene3D" id="3.30.200.20">
    <property type="entry name" value="Phosphorylase Kinase, domain 1"/>
    <property type="match status" value="1"/>
</dbReference>
<evidence type="ECO:0000256" key="10">
    <source>
        <dbReference type="ARBA" id="ARBA00022840"/>
    </source>
</evidence>
<dbReference type="InterPro" id="IPR002902">
    <property type="entry name" value="GNK2"/>
</dbReference>
<organism evidence="22 23">
    <name type="scientific">Acacia crassicarpa</name>
    <name type="common">northern wattle</name>
    <dbReference type="NCBI Taxonomy" id="499986"/>
    <lineage>
        <taxon>Eukaryota</taxon>
        <taxon>Viridiplantae</taxon>
        <taxon>Streptophyta</taxon>
        <taxon>Embryophyta</taxon>
        <taxon>Tracheophyta</taxon>
        <taxon>Spermatophyta</taxon>
        <taxon>Magnoliopsida</taxon>
        <taxon>eudicotyledons</taxon>
        <taxon>Gunneridae</taxon>
        <taxon>Pentapetalae</taxon>
        <taxon>rosids</taxon>
        <taxon>fabids</taxon>
        <taxon>Fabales</taxon>
        <taxon>Fabaceae</taxon>
        <taxon>Caesalpinioideae</taxon>
        <taxon>mimosoid clade</taxon>
        <taxon>Acacieae</taxon>
        <taxon>Acacia</taxon>
    </lineage>
</organism>
<evidence type="ECO:0000313" key="23">
    <source>
        <dbReference type="Proteomes" id="UP001293593"/>
    </source>
</evidence>
<dbReference type="InterPro" id="IPR011009">
    <property type="entry name" value="Kinase-like_dom_sf"/>
</dbReference>
<dbReference type="GO" id="GO:0005886">
    <property type="term" value="C:plasma membrane"/>
    <property type="evidence" value="ECO:0007669"/>
    <property type="project" value="TreeGrafter"/>
</dbReference>
<dbReference type="SUPFAM" id="SSF56112">
    <property type="entry name" value="Protein kinase-like (PK-like)"/>
    <property type="match status" value="1"/>
</dbReference>
<evidence type="ECO:0000256" key="16">
    <source>
        <dbReference type="ARBA" id="ARBA00047951"/>
    </source>
</evidence>
<evidence type="ECO:0000259" key="21">
    <source>
        <dbReference type="PROSITE" id="PS51473"/>
    </source>
</evidence>
<evidence type="ECO:0000259" key="20">
    <source>
        <dbReference type="PROSITE" id="PS50011"/>
    </source>
</evidence>
<dbReference type="GO" id="GO:0006979">
    <property type="term" value="P:response to oxidative stress"/>
    <property type="evidence" value="ECO:0007669"/>
    <property type="project" value="UniProtKB-ARBA"/>
</dbReference>
<evidence type="ECO:0000313" key="22">
    <source>
        <dbReference type="EMBL" id="KAK4267935.1"/>
    </source>
</evidence>
<keyword evidence="4" id="KW-0808">Transferase</keyword>
<evidence type="ECO:0000256" key="8">
    <source>
        <dbReference type="ARBA" id="ARBA00022741"/>
    </source>
</evidence>
<evidence type="ECO:0000256" key="12">
    <source>
        <dbReference type="ARBA" id="ARBA00023136"/>
    </source>
</evidence>
<dbReference type="GO" id="GO:0004674">
    <property type="term" value="F:protein serine/threonine kinase activity"/>
    <property type="evidence" value="ECO:0007669"/>
    <property type="project" value="UniProtKB-KW"/>
</dbReference>
<accession>A0AAE1K9V3</accession>
<evidence type="ECO:0000256" key="7">
    <source>
        <dbReference type="ARBA" id="ARBA00022737"/>
    </source>
</evidence>
<comment type="catalytic activity">
    <reaction evidence="16">
        <text>L-threonyl-[protein] + ATP = O-phospho-L-threonyl-[protein] + ADP + H(+)</text>
        <dbReference type="Rhea" id="RHEA:46608"/>
        <dbReference type="Rhea" id="RHEA-COMP:11060"/>
        <dbReference type="Rhea" id="RHEA-COMP:11605"/>
        <dbReference type="ChEBI" id="CHEBI:15378"/>
        <dbReference type="ChEBI" id="CHEBI:30013"/>
        <dbReference type="ChEBI" id="CHEBI:30616"/>
        <dbReference type="ChEBI" id="CHEBI:61977"/>
        <dbReference type="ChEBI" id="CHEBI:456216"/>
    </reaction>
</comment>
<sequence>MAIIISIALISFLSHFIILTTAQQGFIYQLCNNSVGNYANTSAYGTNLKTLLSNLPSDPKIDYGYYRSSEGQNPNRVYALGLCRADVKPDSCRTCLNNASILLQNLCPNQKEVAGYNDTCILRYANRSMFGITEEPDFSMCNPKSVTDNNFNEVLDGLMRRLRSKAATGDTRRKFAASNVTTLFQTTIYGLVQCMPDLSDQDCDACLVKAISSIPLLCNNRMGGRIITLNCIIRYEIYCFYDTAVVDSLLPSSPPAASPSSNTSSSQGNHNTSRTVIIVAASIGAFIAILILVCIYFVVRKSKSTIETKDDDEIAPIESLQFNFNTIRLATDNFSVANKLGQGGFGSVYKGRLPNGQDIAVKRLSMDSGQGDSEFKNEVLLVAELQHRNLVRLIGFSLEKHERLLIYEFLPNRSLDYLLFDSSKRVHLNWEKREKIIGGIARGLLYLHEDSRLRIIHRDLKASNILLDEELNPKISDFGMARLFVVDQTQSNTSRIVGTYGYMAPEYALHGQFSIKSDVFSFGILVLEIISGKKNNSVYDEEDARDLLSFAWKNWREGTTYNLVDPILNNGSRNEIMRCIHIGLLCVEENVADRPTMAQLVLMLNSYSYCLPSPSKPPHFKNTNGSSEIQMREYSSEATTRSSEWASNSIQESVNEASITELYPR</sequence>
<dbReference type="SMART" id="SM00220">
    <property type="entry name" value="S_TKc"/>
    <property type="match status" value="1"/>
</dbReference>
<proteinExistence type="predicted"/>
<keyword evidence="9" id="KW-0418">Kinase</keyword>
<dbReference type="PROSITE" id="PS00108">
    <property type="entry name" value="PROTEIN_KINASE_ST"/>
    <property type="match status" value="1"/>
</dbReference>
<keyword evidence="11 18" id="KW-1133">Transmembrane helix</keyword>
<dbReference type="Gene3D" id="3.30.430.20">
    <property type="entry name" value="Gnk2 domain, C-X8-C-X2-C motif"/>
    <property type="match status" value="2"/>
</dbReference>
<keyword evidence="13" id="KW-0675">Receptor</keyword>
<keyword evidence="12 18" id="KW-0472">Membrane</keyword>